<evidence type="ECO:0000313" key="9">
    <source>
        <dbReference type="EMBL" id="BDV30345.1"/>
    </source>
</evidence>
<evidence type="ECO:0000313" key="10">
    <source>
        <dbReference type="Proteomes" id="UP001317779"/>
    </source>
</evidence>
<feature type="active site" description="Nucleophile" evidence="6">
    <location>
        <position position="278"/>
    </location>
</feature>
<keyword evidence="4 6" id="KW-0573">Peptidoglycan synthesis</keyword>
<organism evidence="9 10">
    <name type="scientific">Microbacterium terricola</name>
    <dbReference type="NCBI Taxonomy" id="344163"/>
    <lineage>
        <taxon>Bacteria</taxon>
        <taxon>Bacillati</taxon>
        <taxon>Actinomycetota</taxon>
        <taxon>Actinomycetes</taxon>
        <taxon>Micrococcales</taxon>
        <taxon>Microbacteriaceae</taxon>
        <taxon>Microbacterium</taxon>
    </lineage>
</organism>
<dbReference type="PROSITE" id="PS52029">
    <property type="entry name" value="LD_TPASE"/>
    <property type="match status" value="1"/>
</dbReference>
<evidence type="ECO:0000256" key="5">
    <source>
        <dbReference type="ARBA" id="ARBA00023316"/>
    </source>
</evidence>
<gene>
    <name evidence="9" type="ORF">Microterr_10050</name>
</gene>
<evidence type="ECO:0000256" key="2">
    <source>
        <dbReference type="ARBA" id="ARBA00022679"/>
    </source>
</evidence>
<dbReference type="Proteomes" id="UP001317779">
    <property type="component" value="Chromosome"/>
</dbReference>
<dbReference type="InterPro" id="IPR038063">
    <property type="entry name" value="Transpep_catalytic_dom"/>
</dbReference>
<dbReference type="SUPFAM" id="SSF141523">
    <property type="entry name" value="L,D-transpeptidase catalytic domain-like"/>
    <property type="match status" value="1"/>
</dbReference>
<dbReference type="CDD" id="cd16913">
    <property type="entry name" value="YkuD_like"/>
    <property type="match status" value="1"/>
</dbReference>
<dbReference type="RefSeq" id="WP_263795792.1">
    <property type="nucleotide sequence ID" value="NZ_AP027141.1"/>
</dbReference>
<evidence type="ECO:0000256" key="1">
    <source>
        <dbReference type="ARBA" id="ARBA00004752"/>
    </source>
</evidence>
<comment type="pathway">
    <text evidence="1 6">Cell wall biogenesis; peptidoglycan biosynthesis.</text>
</comment>
<feature type="domain" description="L,D-TPase catalytic" evidence="8">
    <location>
        <begin position="182"/>
        <end position="301"/>
    </location>
</feature>
<dbReference type="InterPro" id="IPR005490">
    <property type="entry name" value="LD_TPept_cat_dom"/>
</dbReference>
<feature type="compositionally biased region" description="Polar residues" evidence="7">
    <location>
        <begin position="37"/>
        <end position="49"/>
    </location>
</feature>
<evidence type="ECO:0000256" key="4">
    <source>
        <dbReference type="ARBA" id="ARBA00022984"/>
    </source>
</evidence>
<keyword evidence="5 6" id="KW-0961">Cell wall biogenesis/degradation</keyword>
<dbReference type="Gene3D" id="2.40.440.10">
    <property type="entry name" value="L,D-transpeptidase catalytic domain-like"/>
    <property type="match status" value="1"/>
</dbReference>
<reference evidence="9 10" key="1">
    <citation type="submission" date="2022-12" db="EMBL/GenBank/DDBJ databases">
        <title>Microbacterium terricola strain KV-448 chromosome, complete genome.</title>
        <authorList>
            <person name="Oshima T."/>
            <person name="Moriya T."/>
            <person name="Bessho Y."/>
        </authorList>
    </citation>
    <scope>NUCLEOTIDE SEQUENCE [LARGE SCALE GENOMIC DNA]</scope>
    <source>
        <strain evidence="9 10">KV-448</strain>
    </source>
</reference>
<keyword evidence="3 6" id="KW-0133">Cell shape</keyword>
<feature type="active site" description="Proton donor/acceptor" evidence="6">
    <location>
        <position position="267"/>
    </location>
</feature>
<proteinExistence type="predicted"/>
<feature type="region of interest" description="Disordered" evidence="7">
    <location>
        <begin position="35"/>
        <end position="64"/>
    </location>
</feature>
<keyword evidence="2" id="KW-0808">Transferase</keyword>
<evidence type="ECO:0000256" key="7">
    <source>
        <dbReference type="SAM" id="MobiDB-lite"/>
    </source>
</evidence>
<dbReference type="Pfam" id="PF03734">
    <property type="entry name" value="YkuD"/>
    <property type="match status" value="1"/>
</dbReference>
<protein>
    <recommendedName>
        <fullName evidence="8">L,D-TPase catalytic domain-containing protein</fullName>
    </recommendedName>
</protein>
<sequence>MAHPRRGVRVALIAASAVVVAVLAAAWMLRPAEQPAASPSSTATPRQTLTPTPSVTPSPTRTPAGYAANTAEYEGATLPAITVFAVNPALEVDDDPYGAFTGTVVTPREESAPVFADPEGEPVGALLREYVHGGNTVPVIERQTHWVRVLLPGRKAVPSKGDPSQVTGWLRVADVEFGTIDPVVEVSISKRTIDIVRSGDRDRIADDFGWGTDQTPTPVGRTFIMKAAVVPQYSYTRGHPIVYLGVQSPTLDGFGGASVAVTAFHYHDARSGNISNGCLRVDVDAITALAKLPLGTPVIIRD</sequence>
<name>A0ABM8DXL7_9MICO</name>
<dbReference type="EMBL" id="AP027141">
    <property type="protein sequence ID" value="BDV30345.1"/>
    <property type="molecule type" value="Genomic_DNA"/>
</dbReference>
<evidence type="ECO:0000256" key="3">
    <source>
        <dbReference type="ARBA" id="ARBA00022960"/>
    </source>
</evidence>
<evidence type="ECO:0000259" key="8">
    <source>
        <dbReference type="PROSITE" id="PS52029"/>
    </source>
</evidence>
<accession>A0ABM8DXL7</accession>
<feature type="compositionally biased region" description="Low complexity" evidence="7">
    <location>
        <begin position="50"/>
        <end position="63"/>
    </location>
</feature>
<evidence type="ECO:0000256" key="6">
    <source>
        <dbReference type="PROSITE-ProRule" id="PRU01373"/>
    </source>
</evidence>
<keyword evidence="10" id="KW-1185">Reference proteome</keyword>